<feature type="transmembrane region" description="Helical" evidence="6">
    <location>
        <begin position="102"/>
        <end position="124"/>
    </location>
</feature>
<evidence type="ECO:0000256" key="6">
    <source>
        <dbReference type="SAM" id="Phobius"/>
    </source>
</evidence>
<feature type="transmembrane region" description="Helical" evidence="6">
    <location>
        <begin position="144"/>
        <end position="163"/>
    </location>
</feature>
<evidence type="ECO:0000256" key="5">
    <source>
        <dbReference type="ARBA" id="ARBA00023136"/>
    </source>
</evidence>
<dbReference type="AlphaFoldDB" id="A0AAW1M332"/>
<dbReference type="HAMAP" id="MF_00221">
    <property type="entry name" value="NRAMP"/>
    <property type="match status" value="1"/>
</dbReference>
<dbReference type="InterPro" id="IPR001046">
    <property type="entry name" value="NRAMP_fam"/>
</dbReference>
<keyword evidence="3 6" id="KW-0812">Transmembrane</keyword>
<feature type="transmembrane region" description="Helical" evidence="6">
    <location>
        <begin position="460"/>
        <end position="478"/>
    </location>
</feature>
<evidence type="ECO:0000256" key="2">
    <source>
        <dbReference type="ARBA" id="ARBA00009965"/>
    </source>
</evidence>
<name>A0AAW1M332_SAPOF</name>
<evidence type="ECO:0000256" key="3">
    <source>
        <dbReference type="ARBA" id="ARBA00022692"/>
    </source>
</evidence>
<dbReference type="GO" id="GO:0015086">
    <property type="term" value="F:cadmium ion transmembrane transporter activity"/>
    <property type="evidence" value="ECO:0007669"/>
    <property type="project" value="TreeGrafter"/>
</dbReference>
<feature type="transmembrane region" description="Helical" evidence="6">
    <location>
        <begin position="73"/>
        <end position="90"/>
    </location>
</feature>
<proteinExistence type="inferred from homology"/>
<dbReference type="PANTHER" id="PTHR11706">
    <property type="entry name" value="SOLUTE CARRIER PROTEIN FAMILY 11 MEMBER"/>
    <property type="match status" value="1"/>
</dbReference>
<dbReference type="EMBL" id="JBDFQZ010000003">
    <property type="protein sequence ID" value="KAK9740299.1"/>
    <property type="molecule type" value="Genomic_DNA"/>
</dbReference>
<dbReference type="GO" id="GO:0034755">
    <property type="term" value="P:iron ion transmembrane transport"/>
    <property type="evidence" value="ECO:0007669"/>
    <property type="project" value="TreeGrafter"/>
</dbReference>
<feature type="transmembrane region" description="Helical" evidence="6">
    <location>
        <begin position="430"/>
        <end position="448"/>
    </location>
</feature>
<feature type="transmembrane region" description="Helical" evidence="6">
    <location>
        <begin position="393"/>
        <end position="410"/>
    </location>
</feature>
<dbReference type="GO" id="GO:0005802">
    <property type="term" value="C:trans-Golgi network"/>
    <property type="evidence" value="ECO:0007669"/>
    <property type="project" value="TreeGrafter"/>
</dbReference>
<evidence type="ECO:0000313" key="7">
    <source>
        <dbReference type="EMBL" id="KAK9740299.1"/>
    </source>
</evidence>
<feature type="transmembrane region" description="Helical" evidence="6">
    <location>
        <begin position="214"/>
        <end position="230"/>
    </location>
</feature>
<reference evidence="7" key="1">
    <citation type="submission" date="2024-03" db="EMBL/GenBank/DDBJ databases">
        <title>WGS assembly of Saponaria officinalis var. Norfolk2.</title>
        <authorList>
            <person name="Jenkins J."/>
            <person name="Shu S."/>
            <person name="Grimwood J."/>
            <person name="Barry K."/>
            <person name="Goodstein D."/>
            <person name="Schmutz J."/>
            <person name="Leebens-Mack J."/>
            <person name="Osbourn A."/>
        </authorList>
    </citation>
    <scope>NUCLEOTIDE SEQUENCE [LARGE SCALE GENOMIC DNA]</scope>
    <source>
        <strain evidence="7">JIC</strain>
    </source>
</reference>
<sequence>MDFNFSRIIQTQNILDIENVSDSNRLLPSNFVPSTTSASSYHQGSSNNEEDQENVINIQLDDSDTLPFSWRKLWLYTGPGILMSIAFLDPGNIEGDLQAGAIAGYSLIWLLLWTTIMGLFIQLLSARVGVATGKHLAELCREQYPPLACIMLWVMAEVAVIAADIQEVVGTAIAIQILTHGVFPLWLSVVITACDCFVFLFLESYGVRKMEAAFAIMVATMAISFAYMFADAKPSGQELLIGIIIPKLSSKTIQQAVGIFGCVITPHNIYLHSALVQSRKVDINKIDQVQEAIKYYSIESSVALLVSFLINLFVTTVFAKGFYGTEKASSVGLANAGQYLEEKYGGGFLPILYMWGIGLLAAGQSSTITGTYAGQFIMGGFLNLQLKEWLRSIITRSFAIIPTMVLVIIFDRSEGAMDSLNEWLNVLQSMQIPFSLIPLFTVVSKPEIMGVFKIGKTLQIVSWMVVALVMFINTYVMLDFLNTVVKGVLSTISFFFLSAGYVAFIVYLSFHDGTLPSTLISRPLFEKYSYTSGTELMSMTKLEEANDR</sequence>
<evidence type="ECO:0000256" key="1">
    <source>
        <dbReference type="ARBA" id="ARBA00004141"/>
    </source>
</evidence>
<dbReference type="NCBIfam" id="TIGR01197">
    <property type="entry name" value="nramp"/>
    <property type="match status" value="1"/>
</dbReference>
<feature type="transmembrane region" description="Helical" evidence="6">
    <location>
        <begin position="344"/>
        <end position="362"/>
    </location>
</feature>
<comment type="similarity">
    <text evidence="2">Belongs to the NRAMP (TC 2.A.55) family.</text>
</comment>
<dbReference type="GO" id="GO:0016020">
    <property type="term" value="C:membrane"/>
    <property type="evidence" value="ECO:0007669"/>
    <property type="project" value="UniProtKB-SubCell"/>
</dbReference>
<dbReference type="NCBIfam" id="NF037982">
    <property type="entry name" value="Nramp_1"/>
    <property type="match status" value="1"/>
</dbReference>
<feature type="transmembrane region" description="Helical" evidence="6">
    <location>
        <begin position="183"/>
        <end position="202"/>
    </location>
</feature>
<comment type="subcellular location">
    <subcellularLocation>
        <location evidence="1">Membrane</location>
        <topology evidence="1">Multi-pass membrane protein</topology>
    </subcellularLocation>
</comment>
<evidence type="ECO:0000313" key="8">
    <source>
        <dbReference type="Proteomes" id="UP001443914"/>
    </source>
</evidence>
<keyword evidence="8" id="KW-1185">Reference proteome</keyword>
<dbReference type="Proteomes" id="UP001443914">
    <property type="component" value="Unassembled WGS sequence"/>
</dbReference>
<keyword evidence="5 6" id="KW-0472">Membrane</keyword>
<dbReference type="Pfam" id="PF01566">
    <property type="entry name" value="Nramp"/>
    <property type="match status" value="1"/>
</dbReference>
<comment type="caution">
    <text evidence="7">The sequence shown here is derived from an EMBL/GenBank/DDBJ whole genome shotgun (WGS) entry which is preliminary data.</text>
</comment>
<dbReference type="GO" id="GO:0005384">
    <property type="term" value="F:manganese ion transmembrane transporter activity"/>
    <property type="evidence" value="ECO:0007669"/>
    <property type="project" value="TreeGrafter"/>
</dbReference>
<accession>A0AAW1M332</accession>
<gene>
    <name evidence="7" type="ORF">RND81_03G025000</name>
</gene>
<feature type="transmembrane region" description="Helical" evidence="6">
    <location>
        <begin position="302"/>
        <end position="323"/>
    </location>
</feature>
<feature type="transmembrane region" description="Helical" evidence="6">
    <location>
        <begin position="484"/>
        <end position="510"/>
    </location>
</feature>
<evidence type="ECO:0000256" key="4">
    <source>
        <dbReference type="ARBA" id="ARBA00022989"/>
    </source>
</evidence>
<organism evidence="7 8">
    <name type="scientific">Saponaria officinalis</name>
    <name type="common">Common soapwort</name>
    <name type="synonym">Lychnis saponaria</name>
    <dbReference type="NCBI Taxonomy" id="3572"/>
    <lineage>
        <taxon>Eukaryota</taxon>
        <taxon>Viridiplantae</taxon>
        <taxon>Streptophyta</taxon>
        <taxon>Embryophyta</taxon>
        <taxon>Tracheophyta</taxon>
        <taxon>Spermatophyta</taxon>
        <taxon>Magnoliopsida</taxon>
        <taxon>eudicotyledons</taxon>
        <taxon>Gunneridae</taxon>
        <taxon>Pentapetalae</taxon>
        <taxon>Caryophyllales</taxon>
        <taxon>Caryophyllaceae</taxon>
        <taxon>Caryophylleae</taxon>
        <taxon>Saponaria</taxon>
    </lineage>
</organism>
<keyword evidence="4 6" id="KW-1133">Transmembrane helix</keyword>
<protein>
    <submittedName>
        <fullName evidence="7">Uncharacterized protein</fullName>
    </submittedName>
</protein>
<dbReference type="PRINTS" id="PR00447">
    <property type="entry name" value="NATRESASSCMP"/>
</dbReference>
<dbReference type="PANTHER" id="PTHR11706:SF104">
    <property type="entry name" value="METAL TRANSPORTER NRAMP2"/>
    <property type="match status" value="1"/>
</dbReference>